<dbReference type="PRINTS" id="PR01270">
    <property type="entry name" value="HDASUPER"/>
</dbReference>
<dbReference type="GO" id="GO:0004407">
    <property type="term" value="F:histone deacetylase activity"/>
    <property type="evidence" value="ECO:0007669"/>
    <property type="project" value="InterPro"/>
</dbReference>
<dbReference type="Proteomes" id="UP000635071">
    <property type="component" value="Unassembled WGS sequence"/>
</dbReference>
<dbReference type="GO" id="GO:0016787">
    <property type="term" value="F:hydrolase activity"/>
    <property type="evidence" value="ECO:0007669"/>
    <property type="project" value="UniProtKB-KW"/>
</dbReference>
<dbReference type="Pfam" id="PF00850">
    <property type="entry name" value="Hist_deacetyl"/>
    <property type="match status" value="1"/>
</dbReference>
<dbReference type="InterPro" id="IPR044150">
    <property type="entry name" value="HDAC_classIV"/>
</dbReference>
<protein>
    <submittedName>
        <fullName evidence="4">Histone deacetylase</fullName>
    </submittedName>
</protein>
<evidence type="ECO:0000313" key="5">
    <source>
        <dbReference type="Proteomes" id="UP000635071"/>
    </source>
</evidence>
<organism evidence="4 5">
    <name type="scientific">Sandarakinorhabdus glacialis</name>
    <dbReference type="NCBI Taxonomy" id="1614636"/>
    <lineage>
        <taxon>Bacteria</taxon>
        <taxon>Pseudomonadati</taxon>
        <taxon>Pseudomonadota</taxon>
        <taxon>Alphaproteobacteria</taxon>
        <taxon>Sphingomonadales</taxon>
        <taxon>Sphingosinicellaceae</taxon>
        <taxon>Sandarakinorhabdus</taxon>
    </lineage>
</organism>
<dbReference type="EMBL" id="BMJM01000005">
    <property type="protein sequence ID" value="GGE12046.1"/>
    <property type="molecule type" value="Genomic_DNA"/>
</dbReference>
<dbReference type="Gene3D" id="3.40.800.20">
    <property type="entry name" value="Histone deacetylase domain"/>
    <property type="match status" value="1"/>
</dbReference>
<keyword evidence="2" id="KW-0378">Hydrolase</keyword>
<dbReference type="InterPro" id="IPR037138">
    <property type="entry name" value="His_deacetylse_dom_sf"/>
</dbReference>
<evidence type="ECO:0000313" key="4">
    <source>
        <dbReference type="EMBL" id="GGE12046.1"/>
    </source>
</evidence>
<sequence>MSVGVGLAARLDTSLRWYDRFELVTLLPPLPLFHHADYVAALPVGHSFPMGKYSLLLDALAEAGQAIEVFAPEPMALEWVEAVHDPDYVAAVMAARVPAERERRIGFPVTAAVARRTLAVAGGTYGAALYALEHGFAANGAGGSHHALPDGGAGYCVTNDLAIAANLLVVEGPVRRVLIVDLDVHQGDGTAVIFAGRDDVLTFSMHAGRNFPVRKARSFRDVELADGCGDAEYLAILERELAGLLAEVKPDLVLFQAGVDPHVDDRLGRLALSDAGLAARDAMVVGMCRAAGVPLASTLGGGYAADRMTVARRHAAGLIAQWGAARDFPKVARMPGENDDACHPRAQGA</sequence>
<dbReference type="SUPFAM" id="SSF52768">
    <property type="entry name" value="Arginase/deacetylase"/>
    <property type="match status" value="1"/>
</dbReference>
<comment type="caution">
    <text evidence="4">The sequence shown here is derived from an EMBL/GenBank/DDBJ whole genome shotgun (WGS) entry which is preliminary data.</text>
</comment>
<name>A0A916ZSF0_9SPHN</name>
<dbReference type="PANTHER" id="PTHR10625">
    <property type="entry name" value="HISTONE DEACETYLASE HDAC1-RELATED"/>
    <property type="match status" value="1"/>
</dbReference>
<dbReference type="CDD" id="cd09993">
    <property type="entry name" value="HDAC_classIV"/>
    <property type="match status" value="1"/>
</dbReference>
<reference evidence="4" key="1">
    <citation type="journal article" date="2014" name="Int. J. Syst. Evol. Microbiol.">
        <title>Complete genome sequence of Corynebacterium casei LMG S-19264T (=DSM 44701T), isolated from a smear-ripened cheese.</title>
        <authorList>
            <consortium name="US DOE Joint Genome Institute (JGI-PGF)"/>
            <person name="Walter F."/>
            <person name="Albersmeier A."/>
            <person name="Kalinowski J."/>
            <person name="Ruckert C."/>
        </authorList>
    </citation>
    <scope>NUCLEOTIDE SEQUENCE</scope>
    <source>
        <strain evidence="4">CGMCC 1.15519</strain>
    </source>
</reference>
<dbReference type="InterPro" id="IPR023801">
    <property type="entry name" value="His_deacetylse_dom"/>
</dbReference>
<evidence type="ECO:0000259" key="3">
    <source>
        <dbReference type="Pfam" id="PF00850"/>
    </source>
</evidence>
<dbReference type="AlphaFoldDB" id="A0A916ZSF0"/>
<dbReference type="GO" id="GO:0040029">
    <property type="term" value="P:epigenetic regulation of gene expression"/>
    <property type="evidence" value="ECO:0007669"/>
    <property type="project" value="TreeGrafter"/>
</dbReference>
<comment type="similarity">
    <text evidence="1">Belongs to the histone deacetylase family.</text>
</comment>
<proteinExistence type="inferred from homology"/>
<evidence type="ECO:0000256" key="2">
    <source>
        <dbReference type="ARBA" id="ARBA00022801"/>
    </source>
</evidence>
<gene>
    <name evidence="4" type="ORF">GCM10011529_17980</name>
</gene>
<dbReference type="InterPro" id="IPR000286">
    <property type="entry name" value="HDACs"/>
</dbReference>
<feature type="domain" description="Histone deacetylase" evidence="3">
    <location>
        <begin position="46"/>
        <end position="311"/>
    </location>
</feature>
<keyword evidence="5" id="KW-1185">Reference proteome</keyword>
<dbReference type="InterPro" id="IPR023696">
    <property type="entry name" value="Ureohydrolase_dom_sf"/>
</dbReference>
<dbReference type="PANTHER" id="PTHR10625:SF19">
    <property type="entry name" value="HISTONE DEACETYLASE 12"/>
    <property type="match status" value="1"/>
</dbReference>
<reference evidence="4" key="2">
    <citation type="submission" date="2020-09" db="EMBL/GenBank/DDBJ databases">
        <authorList>
            <person name="Sun Q."/>
            <person name="Zhou Y."/>
        </authorList>
    </citation>
    <scope>NUCLEOTIDE SEQUENCE</scope>
    <source>
        <strain evidence="4">CGMCC 1.15519</strain>
    </source>
</reference>
<accession>A0A916ZSF0</accession>
<evidence type="ECO:0000256" key="1">
    <source>
        <dbReference type="ARBA" id="ARBA00005947"/>
    </source>
</evidence>